<reference evidence="1 2" key="1">
    <citation type="submission" date="2017-05" db="EMBL/GenBank/DDBJ databases">
        <title>Complete and WGS of Bordetella genogroups.</title>
        <authorList>
            <person name="Spilker T."/>
            <person name="LiPuma J."/>
        </authorList>
    </citation>
    <scope>NUCLEOTIDE SEQUENCE [LARGE SCALE GENOMIC DNA]</scope>
    <source>
        <strain evidence="1 2">AU7206</strain>
    </source>
</reference>
<dbReference type="KEGG" id="bgm:CAL15_23640"/>
<sequence length="142" mass="15854">MIVLAALAVASILFGERRKPPLASADGHLSCDSTQYLEYNKIMAAAGEMTVGRQVGSGTREQQQRMLDAFQALALPKEKSVIAAGHFPTGKLYVTTCENERCTFDEMGTPRRTCGRENWDDCPYLAMQFREKRYCLLQPADQ</sequence>
<keyword evidence="2" id="KW-1185">Reference proteome</keyword>
<evidence type="ECO:0000313" key="1">
    <source>
        <dbReference type="EMBL" id="ARP97104.1"/>
    </source>
</evidence>
<dbReference type="STRING" id="463040.CAL15_23640"/>
<dbReference type="AlphaFoldDB" id="A0A1W6ZJX5"/>
<organism evidence="1 2">
    <name type="scientific">Bordetella genomosp. 13</name>
    <dbReference type="NCBI Taxonomy" id="463040"/>
    <lineage>
        <taxon>Bacteria</taxon>
        <taxon>Pseudomonadati</taxon>
        <taxon>Pseudomonadota</taxon>
        <taxon>Betaproteobacteria</taxon>
        <taxon>Burkholderiales</taxon>
        <taxon>Alcaligenaceae</taxon>
        <taxon>Bordetella</taxon>
    </lineage>
</organism>
<protein>
    <submittedName>
        <fullName evidence="1">Uncharacterized protein</fullName>
    </submittedName>
</protein>
<evidence type="ECO:0000313" key="2">
    <source>
        <dbReference type="Proteomes" id="UP000194161"/>
    </source>
</evidence>
<gene>
    <name evidence="1" type="ORF">CAL15_23640</name>
</gene>
<proteinExistence type="predicted"/>
<name>A0A1W6ZJX5_9BORD</name>
<dbReference type="Proteomes" id="UP000194161">
    <property type="component" value="Chromosome"/>
</dbReference>
<accession>A0A1W6ZJX5</accession>
<dbReference type="EMBL" id="CP021111">
    <property type="protein sequence ID" value="ARP97104.1"/>
    <property type="molecule type" value="Genomic_DNA"/>
</dbReference>